<comment type="caution">
    <text evidence="2">The sequence shown here is derived from an EMBL/GenBank/DDBJ whole genome shotgun (WGS) entry which is preliminary data.</text>
</comment>
<reference evidence="2 3" key="1">
    <citation type="journal article" date="2012" name="Eukaryot. Cell">
        <title>Genome sequence of the fungus Glarea lozoyensis: the first genome sequence of a species from the Helotiaceae family.</title>
        <authorList>
            <person name="Youssar L."/>
            <person name="Gruening B.A."/>
            <person name="Erxleben A."/>
            <person name="Guenther S."/>
            <person name="Huettel W."/>
        </authorList>
    </citation>
    <scope>NUCLEOTIDE SEQUENCE [LARGE SCALE GENOMIC DNA]</scope>
    <source>
        <strain evidence="3">ATCC 74030 / MF5533</strain>
    </source>
</reference>
<dbReference type="OrthoDB" id="3451222at2759"/>
<dbReference type="EMBL" id="AGUE01000120">
    <property type="protein sequence ID" value="EHK99324.1"/>
    <property type="molecule type" value="Genomic_DNA"/>
</dbReference>
<keyword evidence="3" id="KW-1185">Reference proteome</keyword>
<gene>
    <name evidence="2" type="ORF">M7I_4789</name>
</gene>
<sequence>MYNSESHILGDHQFPASADQRIHSQKLDFLQSISAKYMKRAFTQPSDRAIAYAGLEKRLAKAFTSASHYGIIDRFLHRGLLWLRKTDRTLTRTIPGYGVFQQNITLSWSWLAYEGDIEPLSIGFESVAWSKSLHFQNGKGLHNDCNEEESEGSNGTESDSEVSDDDSYKPAPHRSWLRFDVDASDIGLLKCVVVGRKVDSHMIN</sequence>
<accession>H0EQ46</accession>
<dbReference type="HOGENOM" id="CLU_1343367_0_0_1"/>
<proteinExistence type="predicted"/>
<name>H0EQ46_GLAL7</name>
<evidence type="ECO:0000256" key="1">
    <source>
        <dbReference type="SAM" id="MobiDB-lite"/>
    </source>
</evidence>
<dbReference type="InParanoid" id="H0EQ46"/>
<feature type="region of interest" description="Disordered" evidence="1">
    <location>
        <begin position="140"/>
        <end position="169"/>
    </location>
</feature>
<organism evidence="2 3">
    <name type="scientific">Glarea lozoyensis (strain ATCC 74030 / MF5533)</name>
    <dbReference type="NCBI Taxonomy" id="1104152"/>
    <lineage>
        <taxon>Eukaryota</taxon>
        <taxon>Fungi</taxon>
        <taxon>Dikarya</taxon>
        <taxon>Ascomycota</taxon>
        <taxon>Pezizomycotina</taxon>
        <taxon>Leotiomycetes</taxon>
        <taxon>Helotiales</taxon>
        <taxon>Helotiaceae</taxon>
        <taxon>Glarea</taxon>
    </lineage>
</organism>
<protein>
    <submittedName>
        <fullName evidence="2">Uncharacterized protein</fullName>
    </submittedName>
</protein>
<dbReference type="Proteomes" id="UP000005446">
    <property type="component" value="Unassembled WGS sequence"/>
</dbReference>
<dbReference type="AlphaFoldDB" id="H0EQ46"/>
<evidence type="ECO:0000313" key="3">
    <source>
        <dbReference type="Proteomes" id="UP000005446"/>
    </source>
</evidence>
<evidence type="ECO:0000313" key="2">
    <source>
        <dbReference type="EMBL" id="EHK99324.1"/>
    </source>
</evidence>